<reference evidence="2 3" key="1">
    <citation type="submission" date="2020-01" db="EMBL/GenBank/DDBJ databases">
        <title>Paenibacillus sp. nov., isolated from tomato rhizosphere.</title>
        <authorList>
            <person name="Weon H.-Y."/>
            <person name="Lee S.A."/>
        </authorList>
    </citation>
    <scope>NUCLEOTIDE SEQUENCE [LARGE SCALE GENOMIC DNA]</scope>
    <source>
        <strain evidence="2 3">12200R-189</strain>
    </source>
</reference>
<dbReference type="KEGG" id="plyc:GXP70_14280"/>
<dbReference type="InterPro" id="IPR049971">
    <property type="entry name" value="CLC_0170-like"/>
</dbReference>
<protein>
    <submittedName>
        <fullName evidence="2">Uncharacterized protein</fullName>
    </submittedName>
</protein>
<gene>
    <name evidence="2" type="ORF">GXP70_14280</name>
</gene>
<evidence type="ECO:0000313" key="2">
    <source>
        <dbReference type="EMBL" id="QHT61001.1"/>
    </source>
</evidence>
<dbReference type="EMBL" id="CP048209">
    <property type="protein sequence ID" value="QHT61001.1"/>
    <property type="molecule type" value="Genomic_DNA"/>
</dbReference>
<keyword evidence="1" id="KW-0812">Transmembrane</keyword>
<keyword evidence="1" id="KW-0472">Membrane</keyword>
<evidence type="ECO:0000313" key="3">
    <source>
        <dbReference type="Proteomes" id="UP000476064"/>
    </source>
</evidence>
<proteinExistence type="predicted"/>
<accession>A0A6C0FZU3</accession>
<feature type="transmembrane region" description="Helical" evidence="1">
    <location>
        <begin position="50"/>
        <end position="69"/>
    </location>
</feature>
<dbReference type="RefSeq" id="WP_162357440.1">
    <property type="nucleotide sequence ID" value="NZ_CP048209.1"/>
</dbReference>
<sequence>MLSGFLSGYTISFISYAVPLLLVTGFILVRFDAAGYKKEQMRTEQMLSRFLGWTNVTLGAALYVLKSIFF</sequence>
<dbReference type="AlphaFoldDB" id="A0A6C0FZU3"/>
<organism evidence="2 3">
    <name type="scientific">Paenibacillus lycopersici</name>
    <dbReference type="NCBI Taxonomy" id="2704462"/>
    <lineage>
        <taxon>Bacteria</taxon>
        <taxon>Bacillati</taxon>
        <taxon>Bacillota</taxon>
        <taxon>Bacilli</taxon>
        <taxon>Bacillales</taxon>
        <taxon>Paenibacillaceae</taxon>
        <taxon>Paenibacillus</taxon>
    </lineage>
</organism>
<evidence type="ECO:0000256" key="1">
    <source>
        <dbReference type="SAM" id="Phobius"/>
    </source>
</evidence>
<keyword evidence="1" id="KW-1133">Transmembrane helix</keyword>
<keyword evidence="3" id="KW-1185">Reference proteome</keyword>
<dbReference type="NCBIfam" id="NF042414">
    <property type="entry name" value="CLC_0170_fam"/>
    <property type="match status" value="1"/>
</dbReference>
<feature type="transmembrane region" description="Helical" evidence="1">
    <location>
        <begin position="6"/>
        <end position="29"/>
    </location>
</feature>
<name>A0A6C0FZU3_9BACL</name>
<dbReference type="Proteomes" id="UP000476064">
    <property type="component" value="Chromosome"/>
</dbReference>